<dbReference type="InterPro" id="IPR054416">
    <property type="entry name" value="GST_UstS-like_C"/>
</dbReference>
<reference evidence="2 3" key="1">
    <citation type="submission" date="2015-04" db="EMBL/GenBank/DDBJ databases">
        <authorList>
            <person name="Syromyatnikov M.Y."/>
            <person name="Popov V.N."/>
        </authorList>
    </citation>
    <scope>NUCLEOTIDE SEQUENCE [LARGE SCALE GENOMIC DNA]</scope>
    <source>
        <strain evidence="2">WF-38-12</strain>
    </source>
</reference>
<dbReference type="EMBL" id="CVMT01000003">
    <property type="protein sequence ID" value="CRG87789.1"/>
    <property type="molecule type" value="Genomic_DNA"/>
</dbReference>
<sequence>MADPTPVHFFDLYSDQPGPSKSWSPNTLKTRAVLNFKGIHYTQSWHSYPDIKSLISSFGVPPNEQGRPYTLPAIKHSSVTSHSSGVTMDSQVIAFHLDKVFPSPPLFPSGDASYAIFVAVSKFLTLLEPGFRPFVVPRVPDHLDPRGSQYFHETRAAALGKPLSQVRPTDQETIDNKWKLVETETAPLIKMLKGKEGKSGPFFEGEKAGYADLVLATALAFIQRFDKELHEKFLGLGNGEFKALYDASLPWLEGQDEDKEWHVPEVSS</sequence>
<accession>A0A0U1LWM8</accession>
<evidence type="ECO:0000313" key="3">
    <source>
        <dbReference type="Proteomes" id="UP000054383"/>
    </source>
</evidence>
<organism evidence="2 3">
    <name type="scientific">Talaromyces islandicus</name>
    <name type="common">Penicillium islandicum</name>
    <dbReference type="NCBI Taxonomy" id="28573"/>
    <lineage>
        <taxon>Eukaryota</taxon>
        <taxon>Fungi</taxon>
        <taxon>Dikarya</taxon>
        <taxon>Ascomycota</taxon>
        <taxon>Pezizomycotina</taxon>
        <taxon>Eurotiomycetes</taxon>
        <taxon>Eurotiomycetidae</taxon>
        <taxon>Eurotiales</taxon>
        <taxon>Trichocomaceae</taxon>
        <taxon>Talaromyces</taxon>
        <taxon>Talaromyces sect. Islandici</taxon>
    </lineage>
</organism>
<protein>
    <recommendedName>
        <fullName evidence="1">Glutathione S-transferase UstS-like C-terminal domain-containing protein</fullName>
    </recommendedName>
</protein>
<dbReference type="Gene3D" id="3.40.30.10">
    <property type="entry name" value="Glutaredoxin"/>
    <property type="match status" value="1"/>
</dbReference>
<dbReference type="InterPro" id="IPR036282">
    <property type="entry name" value="Glutathione-S-Trfase_C_sf"/>
</dbReference>
<dbReference type="Pfam" id="PF22041">
    <property type="entry name" value="GST_C_7"/>
    <property type="match status" value="1"/>
</dbReference>
<dbReference type="Proteomes" id="UP000054383">
    <property type="component" value="Unassembled WGS sequence"/>
</dbReference>
<evidence type="ECO:0000259" key="1">
    <source>
        <dbReference type="Pfam" id="PF22041"/>
    </source>
</evidence>
<dbReference type="AlphaFoldDB" id="A0A0U1LWM8"/>
<feature type="domain" description="Glutathione S-transferase UstS-like C-terminal" evidence="1">
    <location>
        <begin position="127"/>
        <end position="248"/>
    </location>
</feature>
<keyword evidence="3" id="KW-1185">Reference proteome</keyword>
<gene>
    <name evidence="2" type="ORF">PISL3812_04810</name>
</gene>
<proteinExistence type="predicted"/>
<name>A0A0U1LWM8_TALIS</name>
<evidence type="ECO:0000313" key="2">
    <source>
        <dbReference type="EMBL" id="CRG87789.1"/>
    </source>
</evidence>
<dbReference type="SUPFAM" id="SSF47616">
    <property type="entry name" value="GST C-terminal domain-like"/>
    <property type="match status" value="1"/>
</dbReference>
<dbReference type="InterPro" id="IPR036249">
    <property type="entry name" value="Thioredoxin-like_sf"/>
</dbReference>
<dbReference type="OMA" id="DSEPIAM"/>
<dbReference type="OrthoDB" id="4951845at2759"/>
<dbReference type="Gene3D" id="1.20.1050.10">
    <property type="match status" value="1"/>
</dbReference>
<dbReference type="SUPFAM" id="SSF52833">
    <property type="entry name" value="Thioredoxin-like"/>
    <property type="match status" value="1"/>
</dbReference>
<dbReference type="STRING" id="28573.A0A0U1LWM8"/>